<dbReference type="EMBL" id="CH476615">
    <property type="protein sequence ID" value="EEP76017.1"/>
    <property type="molecule type" value="Genomic_DNA"/>
</dbReference>
<sequence length="260" mass="29034">MASSRWLPIVSPRVERQEATSEMRNEEFDVRKASLMILPFCLDSTVEWRSVDALLSRTTATPLDDIHRPRVATVSLITPATVPAGIRRNPVWSTGHQRSNSACQPPSCPYMHPTTPAEIQFFAPNGSSLCHPLSAQTQPHLEPSVRIVFLPVMDNPSARVSFAQHTRDGDFYYFAPSYDHSLLTPLQTETGKGDISCSNLSMPPTCASWKLNSSRKRMDHVGHIRIFVPETWAPVVQPPCYEPSPIHTIYPPITQHRAVG</sequence>
<proteinExistence type="predicted"/>
<reference evidence="2" key="1">
    <citation type="journal article" date="2009" name="Genome Res.">
        <title>Comparative genomic analyses of the human fungal pathogens Coccidioides and their relatives.</title>
        <authorList>
            <person name="Sharpton T.J."/>
            <person name="Stajich J.E."/>
            <person name="Rounsley S.D."/>
            <person name="Gardner M.J."/>
            <person name="Wortman J.R."/>
            <person name="Jordar V.S."/>
            <person name="Maiti R."/>
            <person name="Kodira C.D."/>
            <person name="Neafsey D.E."/>
            <person name="Zeng Q."/>
            <person name="Hung C.-Y."/>
            <person name="McMahan C."/>
            <person name="Muszewska A."/>
            <person name="Grynberg M."/>
            <person name="Mandel M.A."/>
            <person name="Kellner E.M."/>
            <person name="Barker B.M."/>
            <person name="Galgiani J.N."/>
            <person name="Orbach M.J."/>
            <person name="Kirkland T.N."/>
            <person name="Cole G.T."/>
            <person name="Henn M.R."/>
            <person name="Birren B.W."/>
            <person name="Taylor J.W."/>
        </authorList>
    </citation>
    <scope>NUCLEOTIDE SEQUENCE [LARGE SCALE GENOMIC DNA]</scope>
    <source>
        <strain evidence="2">UAMH 1704</strain>
    </source>
</reference>
<dbReference type="HOGENOM" id="CLU_1070367_0_0_1"/>
<dbReference type="KEGG" id="ure:UREG_00864"/>
<name>C4JEW4_UNCRE</name>
<dbReference type="AlphaFoldDB" id="C4JEW4"/>
<dbReference type="RefSeq" id="XP_002541350.1">
    <property type="nucleotide sequence ID" value="XM_002541304.1"/>
</dbReference>
<organism evidence="1 2">
    <name type="scientific">Uncinocarpus reesii (strain UAMH 1704)</name>
    <dbReference type="NCBI Taxonomy" id="336963"/>
    <lineage>
        <taxon>Eukaryota</taxon>
        <taxon>Fungi</taxon>
        <taxon>Dikarya</taxon>
        <taxon>Ascomycota</taxon>
        <taxon>Pezizomycotina</taxon>
        <taxon>Eurotiomycetes</taxon>
        <taxon>Eurotiomycetidae</taxon>
        <taxon>Onygenales</taxon>
        <taxon>Onygenaceae</taxon>
        <taxon>Uncinocarpus</taxon>
    </lineage>
</organism>
<accession>C4JEW4</accession>
<keyword evidence="2" id="KW-1185">Reference proteome</keyword>
<dbReference type="InParanoid" id="C4JEW4"/>
<evidence type="ECO:0000313" key="1">
    <source>
        <dbReference type="EMBL" id="EEP76017.1"/>
    </source>
</evidence>
<dbReference type="GeneID" id="8437663"/>
<gene>
    <name evidence="1" type="ORF">UREG_00864</name>
</gene>
<dbReference type="Proteomes" id="UP000002058">
    <property type="component" value="Unassembled WGS sequence"/>
</dbReference>
<dbReference type="VEuPathDB" id="FungiDB:UREG_00864"/>
<protein>
    <submittedName>
        <fullName evidence="1">Uncharacterized protein</fullName>
    </submittedName>
</protein>
<evidence type="ECO:0000313" key="2">
    <source>
        <dbReference type="Proteomes" id="UP000002058"/>
    </source>
</evidence>